<evidence type="ECO:0000313" key="3">
    <source>
        <dbReference type="Proteomes" id="UP000305067"/>
    </source>
</evidence>
<organism evidence="2 3">
    <name type="scientific">Pterulicium gracile</name>
    <dbReference type="NCBI Taxonomy" id="1884261"/>
    <lineage>
        <taxon>Eukaryota</taxon>
        <taxon>Fungi</taxon>
        <taxon>Dikarya</taxon>
        <taxon>Basidiomycota</taxon>
        <taxon>Agaricomycotina</taxon>
        <taxon>Agaricomycetes</taxon>
        <taxon>Agaricomycetidae</taxon>
        <taxon>Agaricales</taxon>
        <taxon>Pleurotineae</taxon>
        <taxon>Pterulaceae</taxon>
        <taxon>Pterulicium</taxon>
    </lineage>
</organism>
<keyword evidence="3" id="KW-1185">Reference proteome</keyword>
<protein>
    <recommendedName>
        <fullName evidence="1">DUF7587 domain-containing protein</fullName>
    </recommendedName>
</protein>
<reference evidence="2 3" key="1">
    <citation type="journal article" date="2019" name="Nat. Ecol. Evol.">
        <title>Megaphylogeny resolves global patterns of mushroom evolution.</title>
        <authorList>
            <person name="Varga T."/>
            <person name="Krizsan K."/>
            <person name="Foldi C."/>
            <person name="Dima B."/>
            <person name="Sanchez-Garcia M."/>
            <person name="Sanchez-Ramirez S."/>
            <person name="Szollosi G.J."/>
            <person name="Szarkandi J.G."/>
            <person name="Papp V."/>
            <person name="Albert L."/>
            <person name="Andreopoulos W."/>
            <person name="Angelini C."/>
            <person name="Antonin V."/>
            <person name="Barry K.W."/>
            <person name="Bougher N.L."/>
            <person name="Buchanan P."/>
            <person name="Buyck B."/>
            <person name="Bense V."/>
            <person name="Catcheside P."/>
            <person name="Chovatia M."/>
            <person name="Cooper J."/>
            <person name="Damon W."/>
            <person name="Desjardin D."/>
            <person name="Finy P."/>
            <person name="Geml J."/>
            <person name="Haridas S."/>
            <person name="Hughes K."/>
            <person name="Justo A."/>
            <person name="Karasinski D."/>
            <person name="Kautmanova I."/>
            <person name="Kiss B."/>
            <person name="Kocsube S."/>
            <person name="Kotiranta H."/>
            <person name="LaButti K.M."/>
            <person name="Lechner B.E."/>
            <person name="Liimatainen K."/>
            <person name="Lipzen A."/>
            <person name="Lukacs Z."/>
            <person name="Mihaltcheva S."/>
            <person name="Morgado L.N."/>
            <person name="Niskanen T."/>
            <person name="Noordeloos M.E."/>
            <person name="Ohm R.A."/>
            <person name="Ortiz-Santana B."/>
            <person name="Ovrebo C."/>
            <person name="Racz N."/>
            <person name="Riley R."/>
            <person name="Savchenko A."/>
            <person name="Shiryaev A."/>
            <person name="Soop K."/>
            <person name="Spirin V."/>
            <person name="Szebenyi C."/>
            <person name="Tomsovsky M."/>
            <person name="Tulloss R.E."/>
            <person name="Uehling J."/>
            <person name="Grigoriev I.V."/>
            <person name="Vagvolgyi C."/>
            <person name="Papp T."/>
            <person name="Martin F.M."/>
            <person name="Miettinen O."/>
            <person name="Hibbett D.S."/>
            <person name="Nagy L.G."/>
        </authorList>
    </citation>
    <scope>NUCLEOTIDE SEQUENCE [LARGE SCALE GENOMIC DNA]</scope>
    <source>
        <strain evidence="2 3">CBS 309.79</strain>
    </source>
</reference>
<accession>A0A5C3QTG1</accession>
<dbReference type="Proteomes" id="UP000305067">
    <property type="component" value="Unassembled WGS sequence"/>
</dbReference>
<feature type="domain" description="DUF7587" evidence="1">
    <location>
        <begin position="36"/>
        <end position="189"/>
    </location>
</feature>
<proteinExistence type="predicted"/>
<dbReference type="Pfam" id="PF24494">
    <property type="entry name" value="DUF7587"/>
    <property type="match status" value="1"/>
</dbReference>
<evidence type="ECO:0000313" key="2">
    <source>
        <dbReference type="EMBL" id="TFL03821.1"/>
    </source>
</evidence>
<evidence type="ECO:0000259" key="1">
    <source>
        <dbReference type="Pfam" id="PF24494"/>
    </source>
</evidence>
<sequence>MTAISSRTTSAPARLSSLPQIGFGVDYTYHTLAEHNSFLFRVHSPKGKSRAYEPTGQYPFSFVAEKFNGESFIDPKRTHSYQDVATHLDLMTRSSSPYISTSFSFAWALWEALRRHRINPSADIEIAIIDARQVLDRAVTVTDILRSCPQQERHEEYWDWYQFSLESQDVFIYGSVPPSAVLSSIPLHALAGALPTYYFHDYLLDNTCHRTRLQQLAADHAHHQSTYHQFCQDISGRFARMTTEEKLCESTTGAVHLALGFLRPWVSTCAMEGDHDHASAVINDLACSIAQWPAKHWVSTEHPEVFDMVDSISHLVGLEIRRKHERESMDELSQLQDVITGLQYDIGQYVRRGSISESVCSESTLLADPEPLIKDGYEEVPPRRSSVREAIVAGFCMGTLMTMCFLSSQSPYISNQFT</sequence>
<dbReference type="EMBL" id="ML178819">
    <property type="protein sequence ID" value="TFL03821.1"/>
    <property type="molecule type" value="Genomic_DNA"/>
</dbReference>
<dbReference type="OrthoDB" id="3359845at2759"/>
<dbReference type="AlphaFoldDB" id="A0A5C3QTG1"/>
<gene>
    <name evidence="2" type="ORF">BDV98DRAFT_503194</name>
</gene>
<dbReference type="STRING" id="1884261.A0A5C3QTG1"/>
<name>A0A5C3QTG1_9AGAR</name>
<dbReference type="InterPro" id="IPR056009">
    <property type="entry name" value="DUF7587"/>
</dbReference>